<evidence type="ECO:0000313" key="2">
    <source>
        <dbReference type="EMBL" id="OAE35329.1"/>
    </source>
</evidence>
<evidence type="ECO:0000256" key="1">
    <source>
        <dbReference type="SAM" id="MobiDB-lite"/>
    </source>
</evidence>
<proteinExistence type="predicted"/>
<reference evidence="2" key="1">
    <citation type="submission" date="2016-03" db="EMBL/GenBank/DDBJ databases">
        <title>Mechanisms controlling the formation of the plant cell surface in tip-growing cells are functionally conserved among land plants.</title>
        <authorList>
            <person name="Honkanen S."/>
            <person name="Jones V.A."/>
            <person name="Morieri G."/>
            <person name="Champion C."/>
            <person name="Hetherington A.J."/>
            <person name="Kelly S."/>
            <person name="Saint-Marcoux D."/>
            <person name="Proust H."/>
            <person name="Prescott H."/>
            <person name="Dolan L."/>
        </authorList>
    </citation>
    <scope>NUCLEOTIDE SEQUENCE [LARGE SCALE GENOMIC DNA]</scope>
    <source>
        <tissue evidence="2">Whole gametophyte</tissue>
    </source>
</reference>
<sequence>MQRSAVLAGKDSQGAACKTGAALLLLPSMIDPHHHELVTAAAPFPLLLILARRPAFFDFNTKPTLMHGLPYRPTHTHSGSDAQIAQPHPPTCRSISLPPFFSTHRILGFRKKAISARWLGVTALLRVRESRSEPNLAHCLQWSHPGYVVDRRIAPASVLLKQQQQLCAPRAIGSLKEPHAEPRLLKAFAPVPTANNQQSGRPAKAHAKASQSTAPRASVGVSLSLFLSLSLSMRVGGKR</sequence>
<dbReference type="AlphaFoldDB" id="A0A176WQF2"/>
<accession>A0A176WQF2</accession>
<feature type="region of interest" description="Disordered" evidence="1">
    <location>
        <begin position="193"/>
        <end position="213"/>
    </location>
</feature>
<keyword evidence="3" id="KW-1185">Reference proteome</keyword>
<comment type="caution">
    <text evidence="2">The sequence shown here is derived from an EMBL/GenBank/DDBJ whole genome shotgun (WGS) entry which is preliminary data.</text>
</comment>
<gene>
    <name evidence="2" type="ORF">AXG93_4491s1090</name>
</gene>
<dbReference type="Proteomes" id="UP000077202">
    <property type="component" value="Unassembled WGS sequence"/>
</dbReference>
<protein>
    <submittedName>
        <fullName evidence="2">Uncharacterized protein</fullName>
    </submittedName>
</protein>
<organism evidence="2 3">
    <name type="scientific">Marchantia polymorpha subsp. ruderalis</name>
    <dbReference type="NCBI Taxonomy" id="1480154"/>
    <lineage>
        <taxon>Eukaryota</taxon>
        <taxon>Viridiplantae</taxon>
        <taxon>Streptophyta</taxon>
        <taxon>Embryophyta</taxon>
        <taxon>Marchantiophyta</taxon>
        <taxon>Marchantiopsida</taxon>
        <taxon>Marchantiidae</taxon>
        <taxon>Marchantiales</taxon>
        <taxon>Marchantiaceae</taxon>
        <taxon>Marchantia</taxon>
    </lineage>
</organism>
<evidence type="ECO:0000313" key="3">
    <source>
        <dbReference type="Proteomes" id="UP000077202"/>
    </source>
</evidence>
<dbReference type="EMBL" id="LVLJ01000189">
    <property type="protein sequence ID" value="OAE35329.1"/>
    <property type="molecule type" value="Genomic_DNA"/>
</dbReference>
<name>A0A176WQF2_MARPO</name>